<keyword evidence="3" id="KW-0813">Transport</keyword>
<evidence type="ECO:0000256" key="6">
    <source>
        <dbReference type="ARBA" id="ARBA00022989"/>
    </source>
</evidence>
<sequence>MNLRRLFAMAYKEALQILRDPRSLAIALFMPLMQMALLGYGVSLDIKHVPMCVYDQENSQLSRAIVGRFDAAGWFSVSKVLHNQAGIRNAMNGGQCIAAIVIPVDFSRVLAATGTASLQAVFDATDVNTTNIALGYIQGVVAQANAQIQTQWAAAHGVRPSLLGQVDLEPSTWFNETLDSRNFIIPGVVAVILALVGAQLTSLTVSREWERGTMEQLISTPVTALEVMLGKLIPYFIIGLVDATICLAGAVFWFGVPFRGNLGTLFVATALFSLVILGIGYLISVHIRSQLGASQIALLVTMLPTTLLSGYTFPIDQMPAPIQALTLIVYPRYYVTILRAIFLKGSSLADLWQPLLALVAFAVLIVWLAARAFHKRLD</sequence>
<evidence type="ECO:0000256" key="8">
    <source>
        <dbReference type="SAM" id="Phobius"/>
    </source>
</evidence>
<dbReference type="Pfam" id="PF12698">
    <property type="entry name" value="ABC2_membrane_3"/>
    <property type="match status" value="1"/>
</dbReference>
<reference evidence="10 11" key="1">
    <citation type="submission" date="2016-06" db="EMBL/GenBank/DDBJ databases">
        <authorList>
            <person name="Kjaerup R.B."/>
            <person name="Dalgaard T.S."/>
            <person name="Juul-Madsen H.R."/>
        </authorList>
    </citation>
    <scope>NUCLEOTIDE SEQUENCE [LARGE SCALE GENOMIC DNA]</scope>
    <source>
        <strain evidence="10 11">DSM 16361</strain>
    </source>
</reference>
<name>A0A238D806_THIDL</name>
<dbReference type="OrthoDB" id="9808686at2"/>
<feature type="transmembrane region" description="Helical" evidence="8">
    <location>
        <begin position="183"/>
        <end position="205"/>
    </location>
</feature>
<dbReference type="PANTHER" id="PTHR30294">
    <property type="entry name" value="MEMBRANE COMPONENT OF ABC TRANSPORTER YHHJ-RELATED"/>
    <property type="match status" value="1"/>
</dbReference>
<feature type="transmembrane region" description="Helical" evidence="8">
    <location>
        <begin position="351"/>
        <end position="370"/>
    </location>
</feature>
<organism evidence="10 11">
    <name type="scientific">Thiomonas delicata</name>
    <name type="common">Thiomonas cuprina</name>
    <dbReference type="NCBI Taxonomy" id="364030"/>
    <lineage>
        <taxon>Bacteria</taxon>
        <taxon>Pseudomonadati</taxon>
        <taxon>Pseudomonadota</taxon>
        <taxon>Betaproteobacteria</taxon>
        <taxon>Burkholderiales</taxon>
        <taxon>Thiomonas</taxon>
    </lineage>
</organism>
<evidence type="ECO:0000256" key="5">
    <source>
        <dbReference type="ARBA" id="ARBA00022692"/>
    </source>
</evidence>
<evidence type="ECO:0000259" key="9">
    <source>
        <dbReference type="PROSITE" id="PS51012"/>
    </source>
</evidence>
<feature type="transmembrane region" description="Helical" evidence="8">
    <location>
        <begin position="21"/>
        <end position="41"/>
    </location>
</feature>
<dbReference type="PANTHER" id="PTHR30294:SF29">
    <property type="entry name" value="MULTIDRUG ABC TRANSPORTER PERMEASE YBHS-RELATED"/>
    <property type="match status" value="1"/>
</dbReference>
<evidence type="ECO:0000313" key="10">
    <source>
        <dbReference type="EMBL" id="SBP89359.1"/>
    </source>
</evidence>
<keyword evidence="11" id="KW-1185">Reference proteome</keyword>
<accession>A0A238D806</accession>
<evidence type="ECO:0000256" key="1">
    <source>
        <dbReference type="ARBA" id="ARBA00004651"/>
    </source>
</evidence>
<evidence type="ECO:0000313" key="11">
    <source>
        <dbReference type="Proteomes" id="UP000214566"/>
    </source>
</evidence>
<feature type="transmembrane region" description="Helical" evidence="8">
    <location>
        <begin position="232"/>
        <end position="256"/>
    </location>
</feature>
<evidence type="ECO:0000256" key="4">
    <source>
        <dbReference type="ARBA" id="ARBA00022475"/>
    </source>
</evidence>
<dbReference type="PROSITE" id="PS51012">
    <property type="entry name" value="ABC_TM2"/>
    <property type="match status" value="1"/>
</dbReference>
<dbReference type="GO" id="GO:0005886">
    <property type="term" value="C:plasma membrane"/>
    <property type="evidence" value="ECO:0007669"/>
    <property type="project" value="UniProtKB-SubCell"/>
</dbReference>
<keyword evidence="7 8" id="KW-0472">Membrane</keyword>
<gene>
    <name evidence="10" type="ORF">THIARS_70979</name>
</gene>
<dbReference type="RefSeq" id="WP_094161449.1">
    <property type="nucleotide sequence ID" value="NZ_LT592171.1"/>
</dbReference>
<proteinExistence type="inferred from homology"/>
<dbReference type="InterPro" id="IPR013525">
    <property type="entry name" value="ABC2_TM"/>
</dbReference>
<keyword evidence="5 8" id="KW-0812">Transmembrane</keyword>
<dbReference type="GO" id="GO:0140359">
    <property type="term" value="F:ABC-type transporter activity"/>
    <property type="evidence" value="ECO:0007669"/>
    <property type="project" value="InterPro"/>
</dbReference>
<evidence type="ECO:0000256" key="2">
    <source>
        <dbReference type="ARBA" id="ARBA00007783"/>
    </source>
</evidence>
<dbReference type="InterPro" id="IPR051449">
    <property type="entry name" value="ABC-2_transporter_component"/>
</dbReference>
<comment type="subcellular location">
    <subcellularLocation>
        <location evidence="1">Cell membrane</location>
        <topology evidence="1">Multi-pass membrane protein</topology>
    </subcellularLocation>
</comment>
<evidence type="ECO:0000256" key="7">
    <source>
        <dbReference type="ARBA" id="ARBA00023136"/>
    </source>
</evidence>
<feature type="transmembrane region" description="Helical" evidence="8">
    <location>
        <begin position="296"/>
        <end position="313"/>
    </location>
</feature>
<dbReference type="EMBL" id="FLMQ01000056">
    <property type="protein sequence ID" value="SBP89359.1"/>
    <property type="molecule type" value="Genomic_DNA"/>
</dbReference>
<dbReference type="InterPro" id="IPR047817">
    <property type="entry name" value="ABC2_TM_bact-type"/>
</dbReference>
<keyword evidence="4" id="KW-1003">Cell membrane</keyword>
<feature type="transmembrane region" description="Helical" evidence="8">
    <location>
        <begin position="262"/>
        <end position="284"/>
    </location>
</feature>
<dbReference type="Gene3D" id="3.40.1710.10">
    <property type="entry name" value="abc type-2 transporter like domain"/>
    <property type="match status" value="1"/>
</dbReference>
<comment type="similarity">
    <text evidence="2">Belongs to the ABC-2 integral membrane protein family.</text>
</comment>
<keyword evidence="6 8" id="KW-1133">Transmembrane helix</keyword>
<dbReference type="AlphaFoldDB" id="A0A238D806"/>
<dbReference type="Proteomes" id="UP000214566">
    <property type="component" value="Unassembled WGS sequence"/>
</dbReference>
<feature type="domain" description="ABC transmembrane type-2" evidence="9">
    <location>
        <begin position="134"/>
        <end position="376"/>
    </location>
</feature>
<protein>
    <submittedName>
        <fullName evidence="10">ABC-2 type transporter</fullName>
    </submittedName>
</protein>
<evidence type="ECO:0000256" key="3">
    <source>
        <dbReference type="ARBA" id="ARBA00022448"/>
    </source>
</evidence>